<proteinExistence type="predicted"/>
<name>A0A939C3I7_9ACTN</name>
<dbReference type="AlphaFoldDB" id="A0A939C3I7"/>
<dbReference type="EMBL" id="JAERWK010000023">
    <property type="protein sequence ID" value="MBM9469137.1"/>
    <property type="molecule type" value="Genomic_DNA"/>
</dbReference>
<sequence>MTDPTGLGTTAPAAPLRRAHLSLVPTPPGLSPDALPAAPLAGRRRTAVRAGDSPLLAAVTDDASDHGAADLFRTTDPWIGRADRPGPAATPTAPAPTPTVAARHLVVDALAAGTAALLSDAGVAALLIGGPVIARQIHHPVGRTRGYAAVDLLVHPAAVPAATDALRDHGYRPEGLDLTGPTGPTGCHRWRSPGSGAITVRLHSLPAGVDRPAGLFRELWEERAMLVFAGAEAPAPSARGIALLVALAAGRGPTAPRSGRQDLAQAVQTFGPDTWLRAADLARTCRAQEAFRAGLDTLRTPSAAPRIAATPATRPGPSLPAAARAMIRGVRNAGERRGAGPRPAAAGWAVAALLSARRQLTTAGVTDVELPAPPQVRAADRSAVVATLDEQRATCLERSLVLQRFDADGGRPRELVVAVTDPGPDRTPGCAAADGDPVGAVHAHAWLEGDTAPQAGFRELLRSPAPGALPAGQR</sequence>
<gene>
    <name evidence="2" type="ORF">JL106_17760</name>
</gene>
<evidence type="ECO:0000313" key="3">
    <source>
        <dbReference type="Proteomes" id="UP000663792"/>
    </source>
</evidence>
<dbReference type="Pfam" id="PF14907">
    <property type="entry name" value="NTP_transf_5"/>
    <property type="match status" value="1"/>
</dbReference>
<keyword evidence="3" id="KW-1185">Reference proteome</keyword>
<dbReference type="RefSeq" id="WP_205262095.1">
    <property type="nucleotide sequence ID" value="NZ_JAERWK010000023.1"/>
</dbReference>
<evidence type="ECO:0000313" key="2">
    <source>
        <dbReference type="EMBL" id="MBM9469137.1"/>
    </source>
</evidence>
<dbReference type="Proteomes" id="UP000663792">
    <property type="component" value="Unassembled WGS sequence"/>
</dbReference>
<evidence type="ECO:0000256" key="1">
    <source>
        <dbReference type="SAM" id="MobiDB-lite"/>
    </source>
</evidence>
<dbReference type="InterPro" id="IPR039498">
    <property type="entry name" value="NTP_transf_5"/>
</dbReference>
<feature type="compositionally biased region" description="Low complexity" evidence="1">
    <location>
        <begin position="85"/>
        <end position="97"/>
    </location>
</feature>
<accession>A0A939C3I7</accession>
<feature type="region of interest" description="Disordered" evidence="1">
    <location>
        <begin position="77"/>
        <end position="97"/>
    </location>
</feature>
<protein>
    <submittedName>
        <fullName evidence="2">Nucleotidyltransferase family protein</fullName>
    </submittedName>
</protein>
<organism evidence="2 3">
    <name type="scientific">Nakamurella leprariae</name>
    <dbReference type="NCBI Taxonomy" id="2803911"/>
    <lineage>
        <taxon>Bacteria</taxon>
        <taxon>Bacillati</taxon>
        <taxon>Actinomycetota</taxon>
        <taxon>Actinomycetes</taxon>
        <taxon>Nakamurellales</taxon>
        <taxon>Nakamurellaceae</taxon>
        <taxon>Nakamurella</taxon>
    </lineage>
</organism>
<comment type="caution">
    <text evidence="2">The sequence shown here is derived from an EMBL/GenBank/DDBJ whole genome shotgun (WGS) entry which is preliminary data.</text>
</comment>
<reference evidence="2" key="1">
    <citation type="submission" date="2021-01" db="EMBL/GenBank/DDBJ databases">
        <title>YIM 132084 draft genome.</title>
        <authorList>
            <person name="An D."/>
        </authorList>
    </citation>
    <scope>NUCLEOTIDE SEQUENCE</scope>
    <source>
        <strain evidence="2">YIM 132084</strain>
    </source>
</reference>